<keyword evidence="4" id="KW-1185">Reference proteome</keyword>
<dbReference type="InterPro" id="IPR024185">
    <property type="entry name" value="FTHF_cligase-like_sf"/>
</dbReference>
<comment type="similarity">
    <text evidence="1">Belongs to the LutC/YkgG family.</text>
</comment>
<sequence>MTQGTIHNREAFLDNIANKLGRERRTKVSKPSWNYRPQWEVFKGDSQDELLATFKKACEPVHTSVKETKAEALPSALAELLTTYGGGSIVVGQDPRFHDFGLQEVLDQNETHIWDTDLGALNIDKAKEANIGISFSDISLAESGTAVFFNDKYKARSISLLPITSIVIVPKSIIVPRITQAMKVIQDRVQAGEMIEPYINMVSGPSNSADIEMNLVVGVHGPIKVAYLIVLDR</sequence>
<proteinExistence type="inferred from homology"/>
<gene>
    <name evidence="1 3" type="primary">lutC</name>
    <name evidence="3" type="ORF">GCM10007096_20430</name>
</gene>
<dbReference type="PANTHER" id="PTHR43682:SF1">
    <property type="entry name" value="LACTATE UTILIZATION PROTEIN C"/>
    <property type="match status" value="1"/>
</dbReference>
<organism evidence="3 4">
    <name type="scientific">Pullulanibacillus pueri</name>
    <dbReference type="NCBI Taxonomy" id="1437324"/>
    <lineage>
        <taxon>Bacteria</taxon>
        <taxon>Bacillati</taxon>
        <taxon>Bacillota</taxon>
        <taxon>Bacilli</taxon>
        <taxon>Bacillales</taxon>
        <taxon>Sporolactobacillaceae</taxon>
        <taxon>Pullulanibacillus</taxon>
    </lineage>
</organism>
<name>A0A8J3EM60_9BACL</name>
<evidence type="ECO:0000313" key="4">
    <source>
        <dbReference type="Proteomes" id="UP000656813"/>
    </source>
</evidence>
<dbReference type="InterPro" id="IPR037171">
    <property type="entry name" value="NagB/RpiA_transferase-like"/>
</dbReference>
<dbReference type="InterPro" id="IPR022823">
    <property type="entry name" value="LutC"/>
</dbReference>
<evidence type="ECO:0000313" key="3">
    <source>
        <dbReference type="EMBL" id="GGH81877.1"/>
    </source>
</evidence>
<accession>A0A8J3EM60</accession>
<dbReference type="RefSeq" id="WP_188497295.1">
    <property type="nucleotide sequence ID" value="NZ_BMFV01000013.1"/>
</dbReference>
<dbReference type="SUPFAM" id="SSF100950">
    <property type="entry name" value="NagB/RpiA/CoA transferase-like"/>
    <property type="match status" value="1"/>
</dbReference>
<dbReference type="AlphaFoldDB" id="A0A8J3EM60"/>
<comment type="function">
    <text evidence="1">Is involved in L-lactate degradation and allows cells to grow with lactate as the sole carbon source.</text>
</comment>
<dbReference type="GO" id="GO:0006089">
    <property type="term" value="P:lactate metabolic process"/>
    <property type="evidence" value="ECO:0007669"/>
    <property type="project" value="UniProtKB-UniRule"/>
</dbReference>
<dbReference type="Proteomes" id="UP000656813">
    <property type="component" value="Unassembled WGS sequence"/>
</dbReference>
<dbReference type="Gene3D" id="3.40.50.10420">
    <property type="entry name" value="NagB/RpiA/CoA transferase-like"/>
    <property type="match status" value="1"/>
</dbReference>
<comment type="caution">
    <text evidence="3">The sequence shown here is derived from an EMBL/GenBank/DDBJ whole genome shotgun (WGS) entry which is preliminary data.</text>
</comment>
<feature type="domain" description="LUD" evidence="2">
    <location>
        <begin position="52"/>
        <end position="230"/>
    </location>
</feature>
<reference evidence="3" key="1">
    <citation type="journal article" date="2014" name="Int. J. Syst. Evol. Microbiol.">
        <title>Complete genome sequence of Corynebacterium casei LMG S-19264T (=DSM 44701T), isolated from a smear-ripened cheese.</title>
        <authorList>
            <consortium name="US DOE Joint Genome Institute (JGI-PGF)"/>
            <person name="Walter F."/>
            <person name="Albersmeier A."/>
            <person name="Kalinowski J."/>
            <person name="Ruckert C."/>
        </authorList>
    </citation>
    <scope>NUCLEOTIDE SEQUENCE</scope>
    <source>
        <strain evidence="3">CGMCC 1.12777</strain>
    </source>
</reference>
<dbReference type="Pfam" id="PF02589">
    <property type="entry name" value="LUD_dom"/>
    <property type="match status" value="1"/>
</dbReference>
<evidence type="ECO:0000259" key="2">
    <source>
        <dbReference type="Pfam" id="PF02589"/>
    </source>
</evidence>
<dbReference type="EMBL" id="BMFV01000013">
    <property type="protein sequence ID" value="GGH81877.1"/>
    <property type="molecule type" value="Genomic_DNA"/>
</dbReference>
<dbReference type="PANTHER" id="PTHR43682">
    <property type="entry name" value="LACTATE UTILIZATION PROTEIN C"/>
    <property type="match status" value="1"/>
</dbReference>
<dbReference type="InterPro" id="IPR003741">
    <property type="entry name" value="LUD_dom"/>
</dbReference>
<reference evidence="3" key="2">
    <citation type="submission" date="2020-09" db="EMBL/GenBank/DDBJ databases">
        <authorList>
            <person name="Sun Q."/>
            <person name="Zhou Y."/>
        </authorList>
    </citation>
    <scope>NUCLEOTIDE SEQUENCE</scope>
    <source>
        <strain evidence="3">CGMCC 1.12777</strain>
    </source>
</reference>
<dbReference type="HAMAP" id="MF_02104">
    <property type="entry name" value="LutC"/>
    <property type="match status" value="1"/>
</dbReference>
<evidence type="ECO:0000256" key="1">
    <source>
        <dbReference type="HAMAP-Rule" id="MF_02104"/>
    </source>
</evidence>
<protein>
    <recommendedName>
        <fullName evidence="1">Lactate utilization protein C</fullName>
    </recommendedName>
</protein>